<keyword evidence="1" id="KW-0863">Zinc-finger</keyword>
<proteinExistence type="predicted"/>
<dbReference type="CDD" id="cd01647">
    <property type="entry name" value="RT_LTR"/>
    <property type="match status" value="1"/>
</dbReference>
<comment type="caution">
    <text evidence="4">The sequence shown here is derived from an EMBL/GenBank/DDBJ whole genome shotgun (WGS) entry which is preliminary data.</text>
</comment>
<dbReference type="GO" id="GO:0003964">
    <property type="term" value="F:RNA-directed DNA polymerase activity"/>
    <property type="evidence" value="ECO:0007669"/>
    <property type="project" value="UniProtKB-KW"/>
</dbReference>
<keyword evidence="4" id="KW-0695">RNA-directed DNA polymerase</keyword>
<dbReference type="InterPro" id="IPR036875">
    <property type="entry name" value="Znf_CCHC_sf"/>
</dbReference>
<dbReference type="Gene3D" id="3.30.70.270">
    <property type="match status" value="2"/>
</dbReference>
<dbReference type="CDD" id="cd00303">
    <property type="entry name" value="retropepsin_like"/>
    <property type="match status" value="1"/>
</dbReference>
<dbReference type="Gene3D" id="3.30.420.10">
    <property type="entry name" value="Ribonuclease H-like superfamily/Ribonuclease H"/>
    <property type="match status" value="1"/>
</dbReference>
<dbReference type="InterPro" id="IPR012337">
    <property type="entry name" value="RNaseH-like_sf"/>
</dbReference>
<evidence type="ECO:0000259" key="2">
    <source>
        <dbReference type="PROSITE" id="PS50158"/>
    </source>
</evidence>
<organism evidence="4">
    <name type="scientific">Tanacetum cinerariifolium</name>
    <name type="common">Dalmatian daisy</name>
    <name type="synonym">Chrysanthemum cinerariifolium</name>
    <dbReference type="NCBI Taxonomy" id="118510"/>
    <lineage>
        <taxon>Eukaryota</taxon>
        <taxon>Viridiplantae</taxon>
        <taxon>Streptophyta</taxon>
        <taxon>Embryophyta</taxon>
        <taxon>Tracheophyta</taxon>
        <taxon>Spermatophyta</taxon>
        <taxon>Magnoliopsida</taxon>
        <taxon>eudicotyledons</taxon>
        <taxon>Gunneridae</taxon>
        <taxon>Pentapetalae</taxon>
        <taxon>asterids</taxon>
        <taxon>campanulids</taxon>
        <taxon>Asterales</taxon>
        <taxon>Asteraceae</taxon>
        <taxon>Asteroideae</taxon>
        <taxon>Anthemideae</taxon>
        <taxon>Anthemidinae</taxon>
        <taxon>Tanacetum</taxon>
    </lineage>
</organism>
<name>A0A6L2LY86_TANCI</name>
<dbReference type="SUPFAM" id="SSF57756">
    <property type="entry name" value="Retrovirus zinc finger-like domains"/>
    <property type="match status" value="1"/>
</dbReference>
<keyword evidence="1" id="KW-0479">Metal-binding</keyword>
<gene>
    <name evidence="4" type="ORF">Tci_037083</name>
</gene>
<evidence type="ECO:0000313" key="4">
    <source>
        <dbReference type="EMBL" id="GEU65105.1"/>
    </source>
</evidence>
<keyword evidence="4" id="KW-0548">Nucleotidyltransferase</keyword>
<keyword evidence="1" id="KW-0862">Zinc</keyword>
<accession>A0A6L2LY86</accession>
<feature type="domain" description="CCHC-type" evidence="2">
    <location>
        <begin position="138"/>
        <end position="153"/>
    </location>
</feature>
<dbReference type="GO" id="GO:0008270">
    <property type="term" value="F:zinc ion binding"/>
    <property type="evidence" value="ECO:0007669"/>
    <property type="project" value="UniProtKB-KW"/>
</dbReference>
<dbReference type="InterPro" id="IPR005162">
    <property type="entry name" value="Retrotrans_gag_dom"/>
</dbReference>
<dbReference type="Gene3D" id="3.10.10.10">
    <property type="entry name" value="HIV Type 1 Reverse Transcriptase, subunit A, domain 1"/>
    <property type="match status" value="2"/>
</dbReference>
<sequence>MNGKPNPFNGTEGVVGLRRWIEKVELVNVHTLGLVNANRIPWNEFKTMMTTEYCPATEIQRMEQELWTLTLKGDNIEAYNNCFHELALMCPNLVPTEKKKGGDCPPKCGKFHRIEHPEKDRQVRIPGAGVNSLHDVTCYGCGEKGHLRNKCPKGRNHQNKGARARAYVMGTENPQQNPNVVTGTFLVNDHYASILFDSGAEISFVSIQFTPFIYIAPAALDTSYEVELADEKVVSTNIVLRSCTLALFNHVFKIDLLPTRLDSSYSAIEWRNTKLQGLPHVRELKFRIDLILGALPVVKSPYRLAPLKMLELSNQLKELQDKGFIRPSHSPWGAPMIIDDLFDQLQDACCFSKIDLCLGYHQLRVQEEDVPKTAFRTRYGHFELTVMKFGLTKKEHEVHPQEILELLMKEKLYTKFSKCEFWLQKVQFLGYVVNRDGIHVDPSKFESAKILEAQREAAKDFKAPAEWLRELDARFERRDDGGIHFVDWIWISSVGGMKKDIAEYVSKCLTCSEIKVEHRKPSRLLQLPDIPKWKMTKYAHFLPICEDFKIEKLARIYINKIVARHSVPVSIILDRDSRFLSHFWRALQKALGTRLDMSTAYHSQTDGQSERTIQTSKDMLRACVMDFGGSWDTHLLLVELLYNNSYHKSIKCLPFEALYGQKIMSIKEIFKIARDRQKSYPDKRRKPPEFNVGDRVLLKIVERVGPVAYRLRLPQELSCVHDVFHVSNLKKCQADSDLLVPLEEINIDDKLYFVEEPVEIVDRQVKKLKRSWIPIIKIRWDSRRRAEFTWEREDQFKDKYPHLFVTSSSAVNGPYVKQMIPEPGDPDREVLVAETFHEQTDDELTEKYQMMKGSDIEIQDKKAKNANPNANQKRNGNVVAVRVEDNGNGNNRYQIRYYNCRGLGYFSRNCTVRPRKMDAYLQTQLLIAQKEEVGIQLQDEEFNFMAAVRDLDEIEKVNANYIFMANLKQSSTSGTQIDKSPIY</sequence>
<dbReference type="SMART" id="SM00343">
    <property type="entry name" value="ZnF_C2HC"/>
    <property type="match status" value="1"/>
</dbReference>
<dbReference type="Pfam" id="PF03732">
    <property type="entry name" value="Retrotrans_gag"/>
    <property type="match status" value="1"/>
</dbReference>
<keyword evidence="4" id="KW-0808">Transferase</keyword>
<dbReference type="EMBL" id="BKCJ010005138">
    <property type="protein sequence ID" value="GEU65105.1"/>
    <property type="molecule type" value="Genomic_DNA"/>
</dbReference>
<dbReference type="InterPro" id="IPR050951">
    <property type="entry name" value="Retrovirus_Pol_polyprotein"/>
</dbReference>
<reference evidence="4" key="1">
    <citation type="journal article" date="2019" name="Sci. Rep.">
        <title>Draft genome of Tanacetum cinerariifolium, the natural source of mosquito coil.</title>
        <authorList>
            <person name="Yamashiro T."/>
            <person name="Shiraishi A."/>
            <person name="Satake H."/>
            <person name="Nakayama K."/>
        </authorList>
    </citation>
    <scope>NUCLEOTIDE SEQUENCE</scope>
</reference>
<dbReference type="InterPro" id="IPR001878">
    <property type="entry name" value="Znf_CCHC"/>
</dbReference>
<dbReference type="InterPro" id="IPR036397">
    <property type="entry name" value="RNaseH_sf"/>
</dbReference>
<evidence type="ECO:0000259" key="3">
    <source>
        <dbReference type="PROSITE" id="PS50994"/>
    </source>
</evidence>
<dbReference type="Gene3D" id="4.10.60.10">
    <property type="entry name" value="Zinc finger, CCHC-type"/>
    <property type="match status" value="1"/>
</dbReference>
<dbReference type="GO" id="GO:0003676">
    <property type="term" value="F:nucleic acid binding"/>
    <property type="evidence" value="ECO:0007669"/>
    <property type="project" value="InterPro"/>
</dbReference>
<dbReference type="SUPFAM" id="SSF53098">
    <property type="entry name" value="Ribonuclease H-like"/>
    <property type="match status" value="1"/>
</dbReference>
<dbReference type="Pfam" id="PF08284">
    <property type="entry name" value="RVP_2"/>
    <property type="match status" value="1"/>
</dbReference>
<dbReference type="InterPro" id="IPR043502">
    <property type="entry name" value="DNA/RNA_pol_sf"/>
</dbReference>
<dbReference type="GO" id="GO:0015074">
    <property type="term" value="P:DNA integration"/>
    <property type="evidence" value="ECO:0007669"/>
    <property type="project" value="InterPro"/>
</dbReference>
<dbReference type="PROSITE" id="PS50994">
    <property type="entry name" value="INTEGRASE"/>
    <property type="match status" value="1"/>
</dbReference>
<dbReference type="PROSITE" id="PS50158">
    <property type="entry name" value="ZF_CCHC"/>
    <property type="match status" value="1"/>
</dbReference>
<dbReference type="InterPro" id="IPR001584">
    <property type="entry name" value="Integrase_cat-core"/>
</dbReference>
<dbReference type="PANTHER" id="PTHR37984:SF5">
    <property type="entry name" value="PROTEIN NYNRIN-LIKE"/>
    <property type="match status" value="1"/>
</dbReference>
<evidence type="ECO:0000256" key="1">
    <source>
        <dbReference type="PROSITE-ProRule" id="PRU00047"/>
    </source>
</evidence>
<protein>
    <submittedName>
        <fullName evidence="4">Putative reverse transcriptase domain-containing protein</fullName>
    </submittedName>
</protein>
<dbReference type="PANTHER" id="PTHR37984">
    <property type="entry name" value="PROTEIN CBG26694"/>
    <property type="match status" value="1"/>
</dbReference>
<dbReference type="InterPro" id="IPR043128">
    <property type="entry name" value="Rev_trsase/Diguanyl_cyclase"/>
</dbReference>
<feature type="domain" description="Integrase catalytic" evidence="3">
    <location>
        <begin position="557"/>
        <end position="662"/>
    </location>
</feature>
<dbReference type="InterPro" id="IPR056924">
    <property type="entry name" value="SH3_Tf2-1"/>
</dbReference>
<dbReference type="Pfam" id="PF24626">
    <property type="entry name" value="SH3_Tf2-1"/>
    <property type="match status" value="1"/>
</dbReference>
<dbReference type="SUPFAM" id="SSF56672">
    <property type="entry name" value="DNA/RNA polymerases"/>
    <property type="match status" value="1"/>
</dbReference>
<dbReference type="AlphaFoldDB" id="A0A6L2LY86"/>